<evidence type="ECO:0000256" key="1">
    <source>
        <dbReference type="ARBA" id="ARBA00009684"/>
    </source>
</evidence>
<evidence type="ECO:0000256" key="4">
    <source>
        <dbReference type="ARBA" id="ARBA00022741"/>
    </source>
</evidence>
<reference evidence="10" key="1">
    <citation type="submission" date="2019-08" db="EMBL/GenBank/DDBJ databases">
        <authorList>
            <person name="Kucharzyk K."/>
            <person name="Murdoch R.W."/>
            <person name="Higgins S."/>
            <person name="Loffler F."/>
        </authorList>
    </citation>
    <scope>NUCLEOTIDE SEQUENCE</scope>
</reference>
<dbReference type="InterPro" id="IPR020568">
    <property type="entry name" value="Ribosomal_Su5_D2-typ_SF"/>
</dbReference>
<name>A0A645AAM6_9ZZZZ</name>
<evidence type="ECO:0000256" key="3">
    <source>
        <dbReference type="ARBA" id="ARBA00022679"/>
    </source>
</evidence>
<keyword evidence="3 10" id="KW-0808">Transferase</keyword>
<keyword evidence="4" id="KW-0547">Nucleotide-binding</keyword>
<proteinExistence type="inferred from homology"/>
<sequence length="270" mass="30121">MICFPNAKINLGLNIISRRGDGYHNLETLFYPIGLRDGLEIVPSGREEDFRLFQTGATIQGDMDDNLVIKALKLISEEKKIPGIDIHLFKKIPFGAGLGGGSSDAAFMLKLLNDTFSLGYTVPELEQKAAEIGADCPFFIKNKPAFAKGTGNLLEEVELDLSSYFFVLVKPDITVSTKEAYSLISPMPPEIPLGEIIQKPVSEWKGLLKNDFEPPIFKKYPEICRIKEQLYAKGAVYASMSGSGSSVYGFFEKETDIRFDNCWVWKNKEL</sequence>
<evidence type="ECO:0000256" key="7">
    <source>
        <dbReference type="ARBA" id="ARBA00032554"/>
    </source>
</evidence>
<dbReference type="GO" id="GO:0050515">
    <property type="term" value="F:4-(cytidine 5'-diphospho)-2-C-methyl-D-erythritol kinase activity"/>
    <property type="evidence" value="ECO:0007669"/>
    <property type="project" value="UniProtKB-EC"/>
</dbReference>
<organism evidence="10">
    <name type="scientific">bioreactor metagenome</name>
    <dbReference type="NCBI Taxonomy" id="1076179"/>
    <lineage>
        <taxon>unclassified sequences</taxon>
        <taxon>metagenomes</taxon>
        <taxon>ecological metagenomes</taxon>
    </lineage>
</organism>
<dbReference type="GO" id="GO:0005524">
    <property type="term" value="F:ATP binding"/>
    <property type="evidence" value="ECO:0007669"/>
    <property type="project" value="UniProtKB-KW"/>
</dbReference>
<dbReference type="InterPro" id="IPR006204">
    <property type="entry name" value="GHMP_kinase_N_dom"/>
</dbReference>
<dbReference type="InterPro" id="IPR004424">
    <property type="entry name" value="IspE"/>
</dbReference>
<keyword evidence="5 10" id="KW-0418">Kinase</keyword>
<keyword evidence="6" id="KW-0067">ATP-binding</keyword>
<protein>
    <recommendedName>
        <fullName evidence="2">4-(cytidine 5'-diphospho)-2-C-methyl-D-erythritol kinase</fullName>
        <ecNumber evidence="2">2.7.1.148</ecNumber>
    </recommendedName>
    <alternativeName>
        <fullName evidence="7">4-(cytidine-5'-diphospho)-2-C-methyl-D-erythritol kinase</fullName>
    </alternativeName>
</protein>
<dbReference type="InterPro" id="IPR014721">
    <property type="entry name" value="Ribsml_uS5_D2-typ_fold_subgr"/>
</dbReference>
<dbReference type="HAMAP" id="MF_00061">
    <property type="entry name" value="IspE"/>
    <property type="match status" value="1"/>
</dbReference>
<feature type="domain" description="GHMP kinase C-terminal" evidence="9">
    <location>
        <begin position="207"/>
        <end position="256"/>
    </location>
</feature>
<dbReference type="Gene3D" id="3.30.70.890">
    <property type="entry name" value="GHMP kinase, C-terminal domain"/>
    <property type="match status" value="1"/>
</dbReference>
<dbReference type="Pfam" id="PF00288">
    <property type="entry name" value="GHMP_kinases_N"/>
    <property type="match status" value="1"/>
</dbReference>
<dbReference type="PANTHER" id="PTHR43527:SF2">
    <property type="entry name" value="4-DIPHOSPHOCYTIDYL-2-C-METHYL-D-ERYTHRITOL KINASE, CHLOROPLASTIC"/>
    <property type="match status" value="1"/>
</dbReference>
<evidence type="ECO:0000256" key="2">
    <source>
        <dbReference type="ARBA" id="ARBA00012052"/>
    </source>
</evidence>
<dbReference type="SUPFAM" id="SSF54211">
    <property type="entry name" value="Ribosomal protein S5 domain 2-like"/>
    <property type="match status" value="1"/>
</dbReference>
<feature type="domain" description="GHMP kinase N-terminal" evidence="8">
    <location>
        <begin position="66"/>
        <end position="140"/>
    </location>
</feature>
<dbReference type="InterPro" id="IPR036554">
    <property type="entry name" value="GHMP_kinase_C_sf"/>
</dbReference>
<evidence type="ECO:0000259" key="8">
    <source>
        <dbReference type="Pfam" id="PF00288"/>
    </source>
</evidence>
<dbReference type="PIRSF" id="PIRSF010376">
    <property type="entry name" value="IspE"/>
    <property type="match status" value="1"/>
</dbReference>
<dbReference type="GO" id="GO:0016114">
    <property type="term" value="P:terpenoid biosynthetic process"/>
    <property type="evidence" value="ECO:0007669"/>
    <property type="project" value="InterPro"/>
</dbReference>
<evidence type="ECO:0000256" key="5">
    <source>
        <dbReference type="ARBA" id="ARBA00022777"/>
    </source>
</evidence>
<evidence type="ECO:0000259" key="9">
    <source>
        <dbReference type="Pfam" id="PF08544"/>
    </source>
</evidence>
<comment type="similarity">
    <text evidence="1">Belongs to the GHMP kinase family. IspE subfamily.</text>
</comment>
<dbReference type="EC" id="2.7.1.148" evidence="2"/>
<dbReference type="PANTHER" id="PTHR43527">
    <property type="entry name" value="4-DIPHOSPHOCYTIDYL-2-C-METHYL-D-ERYTHRITOL KINASE, CHLOROPLASTIC"/>
    <property type="match status" value="1"/>
</dbReference>
<dbReference type="EMBL" id="VSSQ01011856">
    <property type="protein sequence ID" value="MPM47873.1"/>
    <property type="molecule type" value="Genomic_DNA"/>
</dbReference>
<comment type="caution">
    <text evidence="10">The sequence shown here is derived from an EMBL/GenBank/DDBJ whole genome shotgun (WGS) entry which is preliminary data.</text>
</comment>
<evidence type="ECO:0000313" key="10">
    <source>
        <dbReference type="EMBL" id="MPM47873.1"/>
    </source>
</evidence>
<accession>A0A645AAM6</accession>
<dbReference type="InterPro" id="IPR013750">
    <property type="entry name" value="GHMP_kinase_C_dom"/>
</dbReference>
<evidence type="ECO:0000256" key="6">
    <source>
        <dbReference type="ARBA" id="ARBA00022840"/>
    </source>
</evidence>
<dbReference type="SUPFAM" id="SSF55060">
    <property type="entry name" value="GHMP Kinase, C-terminal domain"/>
    <property type="match status" value="1"/>
</dbReference>
<gene>
    <name evidence="10" type="primary">ispE_25</name>
    <name evidence="10" type="ORF">SDC9_94594</name>
</gene>
<dbReference type="AlphaFoldDB" id="A0A645AAM6"/>
<dbReference type="Pfam" id="PF08544">
    <property type="entry name" value="GHMP_kinases_C"/>
    <property type="match status" value="1"/>
</dbReference>
<dbReference type="NCBIfam" id="TIGR00154">
    <property type="entry name" value="ispE"/>
    <property type="match status" value="1"/>
</dbReference>
<dbReference type="Gene3D" id="3.30.230.10">
    <property type="match status" value="1"/>
</dbReference>